<evidence type="ECO:0000256" key="1">
    <source>
        <dbReference type="ARBA" id="ARBA00000402"/>
    </source>
</evidence>
<dbReference type="Proteomes" id="UP001438707">
    <property type="component" value="Unassembled WGS sequence"/>
</dbReference>
<keyword evidence="9" id="KW-0255">Endonuclease</keyword>
<protein>
    <recommendedName>
        <fullName evidence="5">ribonuclease Z</fullName>
        <ecNumber evidence="5">3.1.26.11</ecNumber>
    </recommendedName>
</protein>
<keyword evidence="10" id="KW-0378">Hydrolase</keyword>
<comment type="catalytic activity">
    <reaction evidence="1">
        <text>Endonucleolytic cleavage of RNA, removing extra 3' nucleotides from tRNA precursor, generating 3' termini of tRNAs. A 3'-hydroxy group is left at the tRNA terminus and a 5'-phosphoryl group is left at the trailer molecule.</text>
        <dbReference type="EC" id="3.1.26.11"/>
    </reaction>
</comment>
<keyword evidence="6" id="KW-0819">tRNA processing</keyword>
<name>A0AAW1SDC8_9CHLO</name>
<feature type="domain" description="tRNase Z endonuclease" evidence="13">
    <location>
        <begin position="28"/>
        <end position="82"/>
    </location>
</feature>
<dbReference type="PANTHER" id="PTHR12553">
    <property type="entry name" value="ZINC PHOSPHODIESTERASE ELAC PROTEIN 2"/>
    <property type="match status" value="1"/>
</dbReference>
<organism evidence="14 15">
    <name type="scientific">Apatococcus lobatus</name>
    <dbReference type="NCBI Taxonomy" id="904363"/>
    <lineage>
        <taxon>Eukaryota</taxon>
        <taxon>Viridiplantae</taxon>
        <taxon>Chlorophyta</taxon>
        <taxon>core chlorophytes</taxon>
        <taxon>Trebouxiophyceae</taxon>
        <taxon>Chlorellales</taxon>
        <taxon>Chlorellaceae</taxon>
        <taxon>Apatococcus</taxon>
    </lineage>
</organism>
<dbReference type="GO" id="GO:0046872">
    <property type="term" value="F:metal ion binding"/>
    <property type="evidence" value="ECO:0007669"/>
    <property type="project" value="UniProtKB-KW"/>
</dbReference>
<comment type="cofactor">
    <cofactor evidence="2">
        <name>Zn(2+)</name>
        <dbReference type="ChEBI" id="CHEBI:29105"/>
    </cofactor>
</comment>
<evidence type="ECO:0000256" key="4">
    <source>
        <dbReference type="ARBA" id="ARBA00011738"/>
    </source>
</evidence>
<dbReference type="InterPro" id="IPR013471">
    <property type="entry name" value="RNase_Z/BN"/>
</dbReference>
<dbReference type="EMBL" id="JALJOS010000001">
    <property type="protein sequence ID" value="KAK9844268.1"/>
    <property type="molecule type" value="Genomic_DNA"/>
</dbReference>
<evidence type="ECO:0000313" key="15">
    <source>
        <dbReference type="Proteomes" id="UP001438707"/>
    </source>
</evidence>
<accession>A0AAW1SDC8</accession>
<evidence type="ECO:0000256" key="2">
    <source>
        <dbReference type="ARBA" id="ARBA00001947"/>
    </source>
</evidence>
<evidence type="ECO:0000256" key="5">
    <source>
        <dbReference type="ARBA" id="ARBA00012477"/>
    </source>
</evidence>
<dbReference type="GO" id="GO:0005739">
    <property type="term" value="C:mitochondrion"/>
    <property type="evidence" value="ECO:0007669"/>
    <property type="project" value="TreeGrafter"/>
</dbReference>
<comment type="similarity">
    <text evidence="3">Belongs to the RNase Z family.</text>
</comment>
<proteinExistence type="inferred from homology"/>
<evidence type="ECO:0000256" key="9">
    <source>
        <dbReference type="ARBA" id="ARBA00022759"/>
    </source>
</evidence>
<dbReference type="AlphaFoldDB" id="A0AAW1SDC8"/>
<comment type="subunit">
    <text evidence="4">Homodimer.</text>
</comment>
<reference evidence="14 15" key="1">
    <citation type="journal article" date="2024" name="Nat. Commun.">
        <title>Phylogenomics reveals the evolutionary origins of lichenization in chlorophyte algae.</title>
        <authorList>
            <person name="Puginier C."/>
            <person name="Libourel C."/>
            <person name="Otte J."/>
            <person name="Skaloud P."/>
            <person name="Haon M."/>
            <person name="Grisel S."/>
            <person name="Petersen M."/>
            <person name="Berrin J.G."/>
            <person name="Delaux P.M."/>
            <person name="Dal Grande F."/>
            <person name="Keller J."/>
        </authorList>
    </citation>
    <scope>NUCLEOTIDE SEQUENCE [LARGE SCALE GENOMIC DNA]</scope>
    <source>
        <strain evidence="14 15">SAG 2145</strain>
    </source>
</reference>
<evidence type="ECO:0000256" key="7">
    <source>
        <dbReference type="ARBA" id="ARBA00022722"/>
    </source>
</evidence>
<dbReference type="CDD" id="cd07718">
    <property type="entry name" value="RNaseZ_ELAC1_ELAC2-C-term-like_MBL-fold"/>
    <property type="match status" value="1"/>
</dbReference>
<dbReference type="InterPro" id="IPR036866">
    <property type="entry name" value="RibonucZ/Hydroxyglut_hydro"/>
</dbReference>
<dbReference type="Gene3D" id="3.60.15.10">
    <property type="entry name" value="Ribonuclease Z/Hydroxyacylglutathione hydrolase-like"/>
    <property type="match status" value="2"/>
</dbReference>
<keyword evidence="15" id="KW-1185">Reference proteome</keyword>
<dbReference type="GO" id="GO:1990180">
    <property type="term" value="P:mitochondrial tRNA 3'-end processing"/>
    <property type="evidence" value="ECO:0007669"/>
    <property type="project" value="TreeGrafter"/>
</dbReference>
<keyword evidence="11" id="KW-0862">Zinc</keyword>
<evidence type="ECO:0000256" key="8">
    <source>
        <dbReference type="ARBA" id="ARBA00022723"/>
    </source>
</evidence>
<keyword evidence="8" id="KW-0479">Metal-binding</keyword>
<evidence type="ECO:0000256" key="3">
    <source>
        <dbReference type="ARBA" id="ARBA00007823"/>
    </source>
</evidence>
<dbReference type="InterPro" id="IPR027794">
    <property type="entry name" value="tRNase_Z_dom"/>
</dbReference>
<evidence type="ECO:0000256" key="11">
    <source>
        <dbReference type="ARBA" id="ARBA00022833"/>
    </source>
</evidence>
<keyword evidence="7" id="KW-0540">Nuclease</keyword>
<evidence type="ECO:0000313" key="14">
    <source>
        <dbReference type="EMBL" id="KAK9844268.1"/>
    </source>
</evidence>
<evidence type="ECO:0000259" key="12">
    <source>
        <dbReference type="Pfam" id="PF12706"/>
    </source>
</evidence>
<dbReference type="GO" id="GO:0042781">
    <property type="term" value="F:3'-tRNA processing endoribonuclease activity"/>
    <property type="evidence" value="ECO:0007669"/>
    <property type="project" value="UniProtKB-EC"/>
</dbReference>
<comment type="caution">
    <text evidence="14">The sequence shown here is derived from an EMBL/GenBank/DDBJ whole genome shotgun (WGS) entry which is preliminary data.</text>
</comment>
<evidence type="ECO:0000256" key="6">
    <source>
        <dbReference type="ARBA" id="ARBA00022694"/>
    </source>
</evidence>
<dbReference type="Pfam" id="PF13691">
    <property type="entry name" value="Lactamase_B_4"/>
    <property type="match status" value="1"/>
</dbReference>
<dbReference type="HAMAP" id="MF_01818">
    <property type="entry name" value="RNase_Z_BN"/>
    <property type="match status" value="1"/>
</dbReference>
<dbReference type="EC" id="3.1.26.11" evidence="5"/>
<feature type="domain" description="Metallo-beta-lactamase" evidence="12">
    <location>
        <begin position="523"/>
        <end position="732"/>
    </location>
</feature>
<dbReference type="InterPro" id="IPR047151">
    <property type="entry name" value="RNZ2-like"/>
</dbReference>
<dbReference type="PANTHER" id="PTHR12553:SF49">
    <property type="entry name" value="ZINC PHOSPHODIESTERASE ELAC PROTEIN 2"/>
    <property type="match status" value="1"/>
</dbReference>
<gene>
    <name evidence="14" type="ORF">WJX74_000265</name>
</gene>
<evidence type="ECO:0000256" key="10">
    <source>
        <dbReference type="ARBA" id="ARBA00022801"/>
    </source>
</evidence>
<sequence length="795" mass="84694">MGKRTGKQDHQQTKQSSAHVQILGLGLDTGDSLPSALLFFDQQRYLFNAGEGFQRYCVEHKIKLARMSGVLATRISTEAIGGLPGMFITMADSACGALLAHSDAMTLYGPKGVKTFMNALRTFMNLRDVPISVSEFPTSTSDPEQAASLPQPTIKNDLVSIHPVILTGQQEAEQASDAEGPAAKRQRIGEAASGLNGHENGAELGQRWKPADLEEGQVVTGATGSQAAVCYVCQLPRVRGKFLPQKAASLGVQRGPLFGKLQKGESVQSANGRMVHPHEVQEPDQAGPCVIIADCPTPGHVPQLLRSLPASLFSTAAGPGPPITSEPSAEAAGGPVNCIVHFSPAHVVSEAAYREWMDSFGSQTTHLLANTSAAGGAPVLTSSARIQARLNLLAPQYFSIPSANPVNTAEEKPLKATQAGRNLLRYMLVPVSRQGIESGEVPESFAIADAQAELASEQPDTVVMASQALSADASSACASPEVVSRADRELLEVCFLGTGAAIPSKYRNVTSLYLRLFKNGGMLLDCGEGTLSQLIRLLGPAGADSALRGLNCIWISHIHADHHAGLPRVLSRRAQLCGHAARPILVLGPKPLKRVLAAYAELEPLAFQWVDCVNTVPNSLEASGEQVVADSIQAAQESLGLSRLESVPVVHCRNAYGIVLESTAGWKFAFSGDTRPCPELAAAAKDATILVHEATFEDDLRDQAIAKRHSLTCEAVEIGRQAGAYRVILTHFSQRYPKIPVLGDSRAETTCIAFDLMTVNLADLPRLPNLTPALEMLFKDQEELGAEEPVPQMLS</sequence>
<dbReference type="InterPro" id="IPR001279">
    <property type="entry name" value="Metallo-B-lactamas"/>
</dbReference>
<dbReference type="SUPFAM" id="SSF56281">
    <property type="entry name" value="Metallo-hydrolase/oxidoreductase"/>
    <property type="match status" value="2"/>
</dbReference>
<evidence type="ECO:0000259" key="13">
    <source>
        <dbReference type="Pfam" id="PF13691"/>
    </source>
</evidence>
<dbReference type="Pfam" id="PF12706">
    <property type="entry name" value="Lactamase_B_2"/>
    <property type="match status" value="1"/>
</dbReference>